<reference evidence="2 3" key="1">
    <citation type="submission" date="2020-04" db="EMBL/GenBank/DDBJ databases">
        <authorList>
            <person name="Yoon J."/>
        </authorList>
    </citation>
    <scope>NUCLEOTIDE SEQUENCE [LARGE SCALE GENOMIC DNA]</scope>
    <source>
        <strain evidence="2 3">KMU-166</strain>
    </source>
</reference>
<evidence type="ECO:0000256" key="1">
    <source>
        <dbReference type="SAM" id="MobiDB-lite"/>
    </source>
</evidence>
<gene>
    <name evidence="2" type="ORF">HCU74_04630</name>
</gene>
<sequence length="255" mass="27969">MSGPRLIPALASLSLHGGVAALLLLGLPGLDLSPELKPQPTVIHAKLVIDQIPPKAVSKPKPAPPVKKPEPVPVAKPKPAPKPEPKPEPKPTPKPEPKPKPKEPTAEELKKREAEKKAAEAAKQRKLQEEILRKQEAELAAALAAEDEVFDEAEQVSSYQQLISALVQGNWSRPPTARNGMVAVVGIETLPTGEISNQYIVESSGNEAFDLSVLRAVSGLERIDELRELATTNRAAYERNFRRFRFRFQPTDLRR</sequence>
<feature type="region of interest" description="Disordered" evidence="1">
    <location>
        <begin position="54"/>
        <end position="122"/>
    </location>
</feature>
<evidence type="ECO:0000313" key="2">
    <source>
        <dbReference type="EMBL" id="NKI16705.1"/>
    </source>
</evidence>
<keyword evidence="3" id="KW-1185">Reference proteome</keyword>
<dbReference type="Pfam" id="PF13103">
    <property type="entry name" value="TonB_2"/>
    <property type="match status" value="1"/>
</dbReference>
<evidence type="ECO:0000313" key="3">
    <source>
        <dbReference type="Proteomes" id="UP000765845"/>
    </source>
</evidence>
<feature type="compositionally biased region" description="Pro residues" evidence="1">
    <location>
        <begin position="61"/>
        <end position="80"/>
    </location>
</feature>
<dbReference type="RefSeq" id="WP_168449262.1">
    <property type="nucleotide sequence ID" value="NZ_JAAWWK010000002.1"/>
</dbReference>
<comment type="caution">
    <text evidence="2">The sequence shown here is derived from an EMBL/GenBank/DDBJ whole genome shotgun (WGS) entry which is preliminary data.</text>
</comment>
<dbReference type="Gene3D" id="3.30.1150.10">
    <property type="match status" value="1"/>
</dbReference>
<proteinExistence type="predicted"/>
<dbReference type="EMBL" id="JAAWWK010000002">
    <property type="protein sequence ID" value="NKI16705.1"/>
    <property type="molecule type" value="Genomic_DNA"/>
</dbReference>
<protein>
    <submittedName>
        <fullName evidence="2">TonB C-terminal domain-containing protein</fullName>
    </submittedName>
</protein>
<organism evidence="2 3">
    <name type="scientific">Spongiibacter thalassae</name>
    <dbReference type="NCBI Taxonomy" id="2721624"/>
    <lineage>
        <taxon>Bacteria</taxon>
        <taxon>Pseudomonadati</taxon>
        <taxon>Pseudomonadota</taxon>
        <taxon>Gammaproteobacteria</taxon>
        <taxon>Cellvibrionales</taxon>
        <taxon>Spongiibacteraceae</taxon>
        <taxon>Spongiibacter</taxon>
    </lineage>
</organism>
<feature type="compositionally biased region" description="Basic and acidic residues" evidence="1">
    <location>
        <begin position="81"/>
        <end position="122"/>
    </location>
</feature>
<dbReference type="SUPFAM" id="SSF74653">
    <property type="entry name" value="TolA/TonB C-terminal domain"/>
    <property type="match status" value="1"/>
</dbReference>
<accession>A0ABX1GC34</accession>
<name>A0ABX1GC34_9GAMM</name>
<dbReference type="Proteomes" id="UP000765845">
    <property type="component" value="Unassembled WGS sequence"/>
</dbReference>